<dbReference type="AlphaFoldDB" id="A0A4S4F9A7"/>
<sequence>MQLEYRLPPLTQRQKRAAVAMKVVRPAHQTAYFQNRHSLRMFLQRDLKRMGKSPEQLARMAHVDETELRRLLDTGKGSAQTIRRVFDSMNVTALVIPVDSQDAQ</sequence>
<proteinExistence type="predicted"/>
<protein>
    <recommendedName>
        <fullName evidence="3">XRE family transcriptional regulator</fullName>
    </recommendedName>
</protein>
<comment type="caution">
    <text evidence="1">The sequence shown here is derived from an EMBL/GenBank/DDBJ whole genome shotgun (WGS) entry which is preliminary data.</text>
</comment>
<dbReference type="EMBL" id="SSTF01000014">
    <property type="protein sequence ID" value="THG25495.1"/>
    <property type="molecule type" value="Genomic_DNA"/>
</dbReference>
<reference evidence="1 2" key="1">
    <citation type="submission" date="2019-04" db="EMBL/GenBank/DDBJ databases">
        <title>Microbes associate with the intestines of laboratory mice.</title>
        <authorList>
            <person name="Navarre W."/>
            <person name="Wong E."/>
            <person name="Huang K.C."/>
            <person name="Tropini C."/>
            <person name="Ng K."/>
            <person name="Yu B."/>
        </authorList>
    </citation>
    <scope>NUCLEOTIDE SEQUENCE [LARGE SCALE GENOMIC DNA]</scope>
    <source>
        <strain evidence="1 2">NM87_A27A</strain>
    </source>
</reference>
<evidence type="ECO:0000313" key="2">
    <source>
        <dbReference type="Proteomes" id="UP000306798"/>
    </source>
</evidence>
<organism evidence="1 2">
    <name type="scientific">Bifidobacterium pseudolongum</name>
    <dbReference type="NCBI Taxonomy" id="1694"/>
    <lineage>
        <taxon>Bacteria</taxon>
        <taxon>Bacillati</taxon>
        <taxon>Actinomycetota</taxon>
        <taxon>Actinomycetes</taxon>
        <taxon>Bifidobacteriales</taxon>
        <taxon>Bifidobacteriaceae</taxon>
        <taxon>Bifidobacterium</taxon>
    </lineage>
</organism>
<evidence type="ECO:0000313" key="1">
    <source>
        <dbReference type="EMBL" id="THG25495.1"/>
    </source>
</evidence>
<dbReference type="RefSeq" id="WP_136511324.1">
    <property type="nucleotide sequence ID" value="NZ_SSTF01000014.1"/>
</dbReference>
<evidence type="ECO:0008006" key="3">
    <source>
        <dbReference type="Google" id="ProtNLM"/>
    </source>
</evidence>
<accession>A0A4S4F9A7</accession>
<gene>
    <name evidence="1" type="ORF">E5991_05350</name>
</gene>
<name>A0A4S4F9A7_9BIFI</name>
<dbReference type="Proteomes" id="UP000306798">
    <property type="component" value="Unassembled WGS sequence"/>
</dbReference>